<gene>
    <name evidence="2" type="ORF">ACFSSA_13960</name>
</gene>
<evidence type="ECO:0000313" key="3">
    <source>
        <dbReference type="Proteomes" id="UP001597375"/>
    </source>
</evidence>
<protein>
    <submittedName>
        <fullName evidence="2">Uncharacterized protein</fullName>
    </submittedName>
</protein>
<name>A0ABW5D9M3_9BACT</name>
<keyword evidence="3" id="KW-1185">Reference proteome</keyword>
<sequence length="590" mass="66401">MSSFEHPTSLNVFQRFRQACEIHRESSRASQAAWYQNALELDMQLHISVDGTRIESFFYNRSKNEWSDGPAINDELFVDPEQISVFAAQLQKYVRASKGNSVGVVLHIADEFATAELKQSLDNPAALSELRETAYHNPGEILDDSSVPPDQGSWRVLPYPAAGSEVIATTISLTRSLEFFTVGLRNYGNDHNFPIITQALSAPLIAIMGLPSIIDFGGEKPVVAIMQYPWFTAMAFFNEHGDLRLLRALQHRGLRRPSNFRHAVLATNAALEFVDPDIHILPLGDEIDPKLVEDLQKSFPESMVKLTSYPVVEPLPSWLPEPMLAVQSPPDEVPESMSQTFKMLLVERWPHQDFLPALREAAEVFPTRNEMRLVKYLKHGRVALFCLTLLSIIWLGFSVATMIRRPEWTFNADEARSMQMRMGTLNKQRQTLDHWNNLLEDRSKAWSSMEAIARLFPAKSGLLVKGVDHTVRPDSAPGQKKIGFVKEWVVTGMVRDEALAYLNSLNTREGISAHFSEIAKVTGNLAYDPTPVTRTLVINVKTKENPQFHQMPAEDIFDGDESTYPFSFTLTITQRFESGDVMAVSAVKAP</sequence>
<proteinExistence type="predicted"/>
<feature type="transmembrane region" description="Helical" evidence="1">
    <location>
        <begin position="382"/>
        <end position="403"/>
    </location>
</feature>
<dbReference type="EMBL" id="JBHUIT010000031">
    <property type="protein sequence ID" value="MFD2257782.1"/>
    <property type="molecule type" value="Genomic_DNA"/>
</dbReference>
<keyword evidence="1" id="KW-1133">Transmembrane helix</keyword>
<evidence type="ECO:0000313" key="2">
    <source>
        <dbReference type="EMBL" id="MFD2257782.1"/>
    </source>
</evidence>
<evidence type="ECO:0000256" key="1">
    <source>
        <dbReference type="SAM" id="Phobius"/>
    </source>
</evidence>
<reference evidence="3" key="1">
    <citation type="journal article" date="2019" name="Int. J. Syst. Evol. Microbiol.">
        <title>The Global Catalogue of Microorganisms (GCM) 10K type strain sequencing project: providing services to taxonomists for standard genome sequencing and annotation.</title>
        <authorList>
            <consortium name="The Broad Institute Genomics Platform"/>
            <consortium name="The Broad Institute Genome Sequencing Center for Infectious Disease"/>
            <person name="Wu L."/>
            <person name="Ma J."/>
        </authorList>
    </citation>
    <scope>NUCLEOTIDE SEQUENCE [LARGE SCALE GENOMIC DNA]</scope>
    <source>
        <strain evidence="3">CGMCC 4.7106</strain>
    </source>
</reference>
<dbReference type="Proteomes" id="UP001597375">
    <property type="component" value="Unassembled WGS sequence"/>
</dbReference>
<keyword evidence="1" id="KW-0472">Membrane</keyword>
<dbReference type="RefSeq" id="WP_386821142.1">
    <property type="nucleotide sequence ID" value="NZ_JBHUIT010000031.1"/>
</dbReference>
<comment type="caution">
    <text evidence="2">The sequence shown here is derived from an EMBL/GenBank/DDBJ whole genome shotgun (WGS) entry which is preliminary data.</text>
</comment>
<accession>A0ABW5D9M3</accession>
<keyword evidence="1" id="KW-0812">Transmembrane</keyword>
<organism evidence="2 3">
    <name type="scientific">Luteolibacter algae</name>
    <dbReference type="NCBI Taxonomy" id="454151"/>
    <lineage>
        <taxon>Bacteria</taxon>
        <taxon>Pseudomonadati</taxon>
        <taxon>Verrucomicrobiota</taxon>
        <taxon>Verrucomicrobiia</taxon>
        <taxon>Verrucomicrobiales</taxon>
        <taxon>Verrucomicrobiaceae</taxon>
        <taxon>Luteolibacter</taxon>
    </lineage>
</organism>